<gene>
    <name evidence="9" type="ORF">F4148_08460</name>
</gene>
<dbReference type="SUPFAM" id="SSF53756">
    <property type="entry name" value="UDP-Glycosyltransferase/glycogen phosphorylase"/>
    <property type="match status" value="1"/>
</dbReference>
<evidence type="ECO:0000259" key="7">
    <source>
        <dbReference type="Pfam" id="PF00534"/>
    </source>
</evidence>
<comment type="similarity">
    <text evidence="1">Belongs to the glycosyltransferase group 1 family. Glycosyltransferase 4 subfamily.</text>
</comment>
<protein>
    <recommendedName>
        <fullName evidence="5">tRNA-queuosine alpha-mannosyltransferase</fullName>
        <ecNumber evidence="4">2.4.1.110</ecNumber>
    </recommendedName>
</protein>
<dbReference type="GO" id="GO:0016438">
    <property type="term" value="F:tRNA-queuosine(34) beta-mannosyltransferase activity"/>
    <property type="evidence" value="ECO:0007669"/>
    <property type="project" value="UniProtKB-EC"/>
</dbReference>
<comment type="caution">
    <text evidence="9">The sequence shown here is derived from an EMBL/GenBank/DDBJ whole genome shotgun (WGS) entry which is preliminary data.</text>
</comment>
<dbReference type="Gene3D" id="3.40.50.2000">
    <property type="entry name" value="Glycogen Phosphorylase B"/>
    <property type="match status" value="2"/>
</dbReference>
<evidence type="ECO:0000313" key="9">
    <source>
        <dbReference type="EMBL" id="MYH61783.1"/>
    </source>
</evidence>
<evidence type="ECO:0000256" key="5">
    <source>
        <dbReference type="ARBA" id="ARBA00044539"/>
    </source>
</evidence>
<dbReference type="InterPro" id="IPR051862">
    <property type="entry name" value="GT-like_domain_containing_1"/>
</dbReference>
<dbReference type="Pfam" id="PF00534">
    <property type="entry name" value="Glycos_transf_1"/>
    <property type="match status" value="1"/>
</dbReference>
<dbReference type="Pfam" id="PF12038">
    <property type="entry name" value="QTMAN_N"/>
    <property type="match status" value="1"/>
</dbReference>
<reference evidence="9" key="1">
    <citation type="submission" date="2019-09" db="EMBL/GenBank/DDBJ databases">
        <title>Characterisation of the sponge microbiome using genome-centric metagenomics.</title>
        <authorList>
            <person name="Engelberts J.P."/>
            <person name="Robbins S.J."/>
            <person name="De Goeij J.M."/>
            <person name="Aranda M."/>
            <person name="Bell S.C."/>
            <person name="Webster N.S."/>
        </authorList>
    </citation>
    <scope>NUCLEOTIDE SEQUENCE</scope>
    <source>
        <strain evidence="9">SB0675_bin_29</strain>
    </source>
</reference>
<comment type="catalytic activity">
    <reaction evidence="6">
        <text>queuosine(34) in tRNA(Asp) + GDP-alpha-D-mannose = O-4''-alpha-D-mannosylqueuosine(34) in tRNA(Asp) + GDP + H(+)</text>
        <dbReference type="Rhea" id="RHEA:12885"/>
        <dbReference type="Rhea" id="RHEA-COMP:18572"/>
        <dbReference type="Rhea" id="RHEA-COMP:18581"/>
        <dbReference type="ChEBI" id="CHEBI:15378"/>
        <dbReference type="ChEBI" id="CHEBI:57527"/>
        <dbReference type="ChEBI" id="CHEBI:58189"/>
        <dbReference type="ChEBI" id="CHEBI:194431"/>
        <dbReference type="ChEBI" id="CHEBI:194442"/>
        <dbReference type="EC" id="2.4.1.110"/>
    </reaction>
    <physiologicalReaction direction="left-to-right" evidence="6">
        <dbReference type="Rhea" id="RHEA:12886"/>
    </physiologicalReaction>
</comment>
<dbReference type="EMBL" id="VYDA01000318">
    <property type="protein sequence ID" value="MYH61783.1"/>
    <property type="molecule type" value="Genomic_DNA"/>
</dbReference>
<evidence type="ECO:0000256" key="6">
    <source>
        <dbReference type="ARBA" id="ARBA00048439"/>
    </source>
</evidence>
<feature type="domain" description="Glycosyl transferase family 1" evidence="7">
    <location>
        <begin position="197"/>
        <end position="332"/>
    </location>
</feature>
<keyword evidence="2" id="KW-0328">Glycosyltransferase</keyword>
<organism evidence="9">
    <name type="scientific">Caldilineaceae bacterium SB0675_bin_29</name>
    <dbReference type="NCBI Taxonomy" id="2605266"/>
    <lineage>
        <taxon>Bacteria</taxon>
        <taxon>Bacillati</taxon>
        <taxon>Chloroflexota</taxon>
        <taxon>Caldilineae</taxon>
        <taxon>Caldilineales</taxon>
        <taxon>Caldilineaceae</taxon>
    </lineage>
</organism>
<dbReference type="InterPro" id="IPR022701">
    <property type="entry name" value="QTMAN_N"/>
</dbReference>
<feature type="domain" description="tRNA-queuosine alpha-mannosyltransferase N-terminal" evidence="8">
    <location>
        <begin position="11"/>
        <end position="182"/>
    </location>
</feature>
<evidence type="ECO:0000259" key="8">
    <source>
        <dbReference type="Pfam" id="PF12038"/>
    </source>
</evidence>
<dbReference type="PANTHER" id="PTHR13615">
    <property type="entry name" value="GLYCOSYLTRANSFERASE-LIKE 1"/>
    <property type="match status" value="1"/>
</dbReference>
<name>A0A6B1FXC5_9CHLR</name>
<evidence type="ECO:0000256" key="1">
    <source>
        <dbReference type="ARBA" id="ARBA00009481"/>
    </source>
</evidence>
<sequence length="379" mass="43922">MTSSVPSQPLKVWLLSPYHTGSHRAWAEGYQAHSRHSVQLFTLAGRFWKWRMQGGAIELASQTNADELDPPPDLVLATDMTNLSAWLALVRAKLPARTRTVLYMHENQLTYPWRPGEKADLTYAMINWLSQLCADLVLFNSEFHRRSWFTELPNLLKHFPDYNHLDLIEEVESRARVIPVGIDFQEENRRRAGTWTPLVLWNQRWEYDKRPDLFFNLLYRLEETGRRFKLAVAGENFRNVPAEFDEAASRLAHRIEHWGFLPSREAYLELLKKSDLVISTAEHEFFGISILEAVQAGAFPLLPNRLSYPELIPAELHAACIYSDEEELFAMACRRLDMPRPAPPSLRRAVRDAYTWPVVSRAYDNLFDMLTGIPVSDER</sequence>
<dbReference type="EC" id="2.4.1.110" evidence="4"/>
<evidence type="ECO:0000256" key="3">
    <source>
        <dbReference type="ARBA" id="ARBA00022679"/>
    </source>
</evidence>
<dbReference type="AlphaFoldDB" id="A0A6B1FXC5"/>
<dbReference type="PANTHER" id="PTHR13615:SF3">
    <property type="entry name" value="GLYCOSYLTRANSFERASE-LIKE DOMAIN-CONTAINING PROTEIN 1"/>
    <property type="match status" value="1"/>
</dbReference>
<keyword evidence="3" id="KW-0808">Transferase</keyword>
<dbReference type="InterPro" id="IPR001296">
    <property type="entry name" value="Glyco_trans_1"/>
</dbReference>
<proteinExistence type="inferred from homology"/>
<accession>A0A6B1FXC5</accession>
<evidence type="ECO:0000256" key="4">
    <source>
        <dbReference type="ARBA" id="ARBA00044517"/>
    </source>
</evidence>
<evidence type="ECO:0000256" key="2">
    <source>
        <dbReference type="ARBA" id="ARBA00022676"/>
    </source>
</evidence>